<dbReference type="InterPro" id="IPR001680">
    <property type="entry name" value="WD40_rpt"/>
</dbReference>
<dbReference type="Pfam" id="PF00400">
    <property type="entry name" value="WD40"/>
    <property type="match status" value="2"/>
</dbReference>
<organism evidence="4">
    <name type="scientific">Spongospora subterranea</name>
    <dbReference type="NCBI Taxonomy" id="70186"/>
    <lineage>
        <taxon>Eukaryota</taxon>
        <taxon>Sar</taxon>
        <taxon>Rhizaria</taxon>
        <taxon>Endomyxa</taxon>
        <taxon>Phytomyxea</taxon>
        <taxon>Plasmodiophorida</taxon>
        <taxon>Plasmodiophoridae</taxon>
        <taxon>Spongospora</taxon>
    </lineage>
</organism>
<evidence type="ECO:0000256" key="1">
    <source>
        <dbReference type="ARBA" id="ARBA00022574"/>
    </source>
</evidence>
<protein>
    <submittedName>
        <fullName evidence="4">Uncharacterized protein</fullName>
    </submittedName>
</protein>
<dbReference type="SMART" id="SM00320">
    <property type="entry name" value="WD40"/>
    <property type="match status" value="4"/>
</dbReference>
<sequence>YRKVVMIDASEAPQVIEHASLSLGLTPYDAKWIPFSARIVLMGMQPKGTGLLRVYQFNRGELNATAEIVHPSGIKCGSFGASPAGSRSLATGDYDGDLCVWDVDQLFPGSKPLFHASGAHRGLINCIDGIGGLNVGHGAPELATGGRDGVVRIWDIRQHDPVASLAPMGSSQARDCWSVAFGGSHDDDERSVCAGYDNGDIKLLDLRTNKIRWETNIKNGVVCLQFDRPDIKMNKMVVTTLESRFRVYDMRTMNSDAGYAFVSEKAHNSTVWIARHLPQNRDLFATGGGNGTLNMYQYSYPDKRRIKNEFGQQQGVAGTVRCLNKRKVADQPIVSLDWSPAKLGLAVMTALDQTIKVIIVTKLDKF</sequence>
<keyword evidence="1 3" id="KW-0853">WD repeat</keyword>
<evidence type="ECO:0000256" key="2">
    <source>
        <dbReference type="ARBA" id="ARBA00022737"/>
    </source>
</evidence>
<dbReference type="PROSITE" id="PS00678">
    <property type="entry name" value="WD_REPEATS_1"/>
    <property type="match status" value="1"/>
</dbReference>
<dbReference type="EMBL" id="HACM01010586">
    <property type="protein sequence ID" value="CRZ11028.1"/>
    <property type="molecule type" value="Transcribed_RNA"/>
</dbReference>
<dbReference type="PROSITE" id="PS50082">
    <property type="entry name" value="WD_REPEATS_2"/>
    <property type="match status" value="1"/>
</dbReference>
<dbReference type="InterPro" id="IPR019775">
    <property type="entry name" value="WD40_repeat_CS"/>
</dbReference>
<feature type="non-terminal residue" evidence="4">
    <location>
        <position position="1"/>
    </location>
</feature>
<proteinExistence type="predicted"/>
<evidence type="ECO:0000313" key="4">
    <source>
        <dbReference type="EMBL" id="CRZ11028.1"/>
    </source>
</evidence>
<dbReference type="Gene3D" id="2.130.10.10">
    <property type="entry name" value="YVTN repeat-like/Quinoprotein amine dehydrogenase"/>
    <property type="match status" value="1"/>
</dbReference>
<reference evidence="4" key="1">
    <citation type="submission" date="2015-04" db="EMBL/GenBank/DDBJ databases">
        <title>The genome sequence of the plant pathogenic Rhizarian Plasmodiophora brassicae reveals insights in its biotrophic life cycle and the origin of chitin synthesis.</title>
        <authorList>
            <person name="Schwelm A."/>
            <person name="Fogelqvist J."/>
            <person name="Knaust A."/>
            <person name="Julke S."/>
            <person name="Lilja T."/>
            <person name="Dhandapani V."/>
            <person name="Bonilla-Rosso G."/>
            <person name="Karlsson M."/>
            <person name="Shevchenko A."/>
            <person name="Choi S.R."/>
            <person name="Kim H.G."/>
            <person name="Park J.Y."/>
            <person name="Lim Y.P."/>
            <person name="Ludwig-Muller J."/>
            <person name="Dixelius C."/>
        </authorList>
    </citation>
    <scope>NUCLEOTIDE SEQUENCE</scope>
    <source>
        <tissue evidence="4">Potato root galls</tissue>
    </source>
</reference>
<evidence type="ECO:0000256" key="3">
    <source>
        <dbReference type="PROSITE-ProRule" id="PRU00221"/>
    </source>
</evidence>
<feature type="repeat" description="WD" evidence="3">
    <location>
        <begin position="142"/>
        <end position="164"/>
    </location>
</feature>
<dbReference type="AlphaFoldDB" id="A0A0H5RAC3"/>
<accession>A0A0H5RAC3</accession>
<keyword evidence="2" id="KW-0677">Repeat</keyword>
<name>A0A0H5RAC3_9EUKA</name>
<dbReference type="SUPFAM" id="SSF50978">
    <property type="entry name" value="WD40 repeat-like"/>
    <property type="match status" value="1"/>
</dbReference>
<dbReference type="InterPro" id="IPR036322">
    <property type="entry name" value="WD40_repeat_dom_sf"/>
</dbReference>
<dbReference type="InterPro" id="IPR015943">
    <property type="entry name" value="WD40/YVTN_repeat-like_dom_sf"/>
</dbReference>
<dbReference type="PANTHER" id="PTHR10971">
    <property type="entry name" value="MRNA EXPORT FACTOR AND BUB3"/>
    <property type="match status" value="1"/>
</dbReference>